<sequence length="743" mass="79798">MAEDWQSQKFRQNVIAKINEMLQNTNQDGSKNAGVMENHIFKKSKSKDEYLGLVAKLFMHFKDMSRRPQQAPPPNVEIPQQNMMQDPLNALQNLASQGNRNPQMMSMPGGPNAQQGGGPGGPVPASNLLQTLNQQRPGMQPMQVIRPQMAMGAVGPGQQQGNIGPGQQQMMAGPMGVQMNAMGGPAGGPNQQMVNSAQMGGPVVGSGGVGVGPGGPQGMPGQMNQMGGPGAIGSMGPNVGPGGPNQMQMSMQHPQLNQMINARMNQAGPGGPMNVAGHTGPNQGMQNMPPNMQQNQAGVGGSGGPMHMGNIGPGNAPQNQGPGGMANAPGPQGNLNQMLNMAPGMQKNPNIALGQGQQIFNVNRGVVGQQQFRQSPSPSTVASPAGNLNVQQQQQLQQQVVNNQQQQMQQQPNQAVGPQGALPNPQMIPSPALVPTSSPQMSGLMQNPNQRQQMRQSPSAPLNTPGQVAQNSPFNPQEDQLYREKYKQLTKYIEPLKRMVDKLSNDGNNAEGYRKMNKLLEILTNPSQRVPLETLLKCEKVLENMGINSYSGQTFGKSSNPLMEVISATLQSPLANHTLYRTFRPSLELLFGTDICAPPAKMAKPAEKPSTGDLDIPHVLQGEVARLDQKFKVSLDSSAQNNVKSIRLICRLDDEKLPWVPPVSINIPEDYPWSSPECSLIEQDYSATPFLNAVQNALIARIAKLPKLHSLSHLLDTWEMSVRQACSPNAVKPVCEFTALFGM</sequence>
<evidence type="ECO:0000256" key="5">
    <source>
        <dbReference type="ARBA" id="ARBA00023015"/>
    </source>
</evidence>
<keyword evidence="16" id="KW-1185">Reference proteome</keyword>
<dbReference type="FunFam" id="1.10.246.20:FF:000002">
    <property type="entry name" value="Mediator of RNA polymerase II transcription subunit 15"/>
    <property type="match status" value="1"/>
</dbReference>
<dbReference type="CTD" id="51586"/>
<comment type="subcellular location">
    <subcellularLocation>
        <location evidence="1 10">Nucleus</location>
    </subcellularLocation>
</comment>
<dbReference type="PANTHER" id="PTHR31804">
    <property type="entry name" value="MEDIATOR OF RNA POLYMERASE II TRANSCRIPTION SUBUNIT 15"/>
    <property type="match status" value="1"/>
</dbReference>
<evidence type="ECO:0000259" key="14">
    <source>
        <dbReference type="Pfam" id="PF21539"/>
    </source>
</evidence>
<protein>
    <recommendedName>
        <fullName evidence="4 10">Mediator of RNA polymerase II transcription subunit 15</fullName>
    </recommendedName>
    <alternativeName>
        <fullName evidence="9 10">Mediator complex subunit 15</fullName>
    </alternativeName>
</protein>
<dbReference type="InterPro" id="IPR019087">
    <property type="entry name" value="Med15_N"/>
</dbReference>
<evidence type="ECO:0000313" key="15">
    <source>
        <dbReference type="EnsemblMetazoa" id="SCAU005108-PB"/>
    </source>
</evidence>
<evidence type="ECO:0000256" key="11">
    <source>
        <dbReference type="SAM" id="MobiDB-lite"/>
    </source>
</evidence>
<accession>A0A1I8P5V4</accession>
<dbReference type="InterPro" id="IPR048385">
    <property type="entry name" value="Med15_central"/>
</dbReference>
<dbReference type="EnsemblMetazoa" id="SCAU005108-RA">
    <property type="protein sequence ID" value="SCAU005108-PA"/>
    <property type="gene ID" value="SCAU005108"/>
</dbReference>
<dbReference type="PANTHER" id="PTHR31804:SF3">
    <property type="entry name" value="MEDIATOR OF RNA POLYMERASE II TRANSCRIPTION SUBUNIT 15"/>
    <property type="match status" value="1"/>
</dbReference>
<proteinExistence type="inferred from homology"/>
<evidence type="ECO:0000256" key="7">
    <source>
        <dbReference type="ARBA" id="ARBA00023163"/>
    </source>
</evidence>
<comment type="similarity">
    <text evidence="2 10">Belongs to the Mediator complex subunit 15 family.</text>
</comment>
<evidence type="ECO:0000256" key="1">
    <source>
        <dbReference type="ARBA" id="ARBA00004123"/>
    </source>
</evidence>
<dbReference type="GO" id="GO:0006355">
    <property type="term" value="P:regulation of DNA-templated transcription"/>
    <property type="evidence" value="ECO:0007669"/>
    <property type="project" value="InterPro"/>
</dbReference>
<dbReference type="GO" id="GO:0003712">
    <property type="term" value="F:transcription coregulator activity"/>
    <property type="evidence" value="ECO:0007669"/>
    <property type="project" value="InterPro"/>
</dbReference>
<dbReference type="GO" id="GO:0005634">
    <property type="term" value="C:nucleus"/>
    <property type="evidence" value="ECO:0007669"/>
    <property type="project" value="UniProtKB-SubCell"/>
</dbReference>
<evidence type="ECO:0000259" key="13">
    <source>
        <dbReference type="Pfam" id="PF21538"/>
    </source>
</evidence>
<dbReference type="STRING" id="35570.A0A1I8P5V4"/>
<dbReference type="Proteomes" id="UP000095300">
    <property type="component" value="Unassembled WGS sequence"/>
</dbReference>
<feature type="compositionally biased region" description="Polar residues" evidence="11">
    <location>
        <begin position="435"/>
        <end position="444"/>
    </location>
</feature>
<feature type="compositionally biased region" description="Polar residues" evidence="11">
    <location>
        <begin position="460"/>
        <end position="478"/>
    </location>
</feature>
<feature type="region of interest" description="Disordered" evidence="11">
    <location>
        <begin position="399"/>
        <end position="479"/>
    </location>
</feature>
<feature type="domain" description="ARC105/Med15 mediator subunit C-terminal" evidence="14">
    <location>
        <begin position="616"/>
        <end position="724"/>
    </location>
</feature>
<reference evidence="16" key="1">
    <citation type="submission" date="2015-05" db="EMBL/GenBank/DDBJ databases">
        <authorList>
            <person name="Wilson R.K."/>
            <person name="Warren W.C."/>
            <person name="Olafson P."/>
        </authorList>
    </citation>
    <scope>NUCLEOTIDE SEQUENCE [LARGE SCALE GENOMIC DNA]</scope>
    <source>
        <strain evidence="16">USDA</strain>
    </source>
</reference>
<reference evidence="15" key="2">
    <citation type="submission" date="2020-05" db="UniProtKB">
        <authorList>
            <consortium name="EnsemblMetazoa"/>
        </authorList>
    </citation>
    <scope>IDENTIFICATION</scope>
    <source>
        <strain evidence="15">USDA</strain>
    </source>
</reference>
<dbReference type="InterPro" id="IPR036529">
    <property type="entry name" value="KIX_dom_sf"/>
</dbReference>
<feature type="domain" description="Mediator of RNA polymerase II transcription subunit 15 N-terminal" evidence="12">
    <location>
        <begin position="1"/>
        <end position="70"/>
    </location>
</feature>
<dbReference type="InterPro" id="IPR048386">
    <property type="entry name" value="Med15_C"/>
</dbReference>
<gene>
    <name evidence="15" type="primary">106082306</name>
    <name evidence="10" type="synonym">MED15</name>
</gene>
<evidence type="ECO:0000259" key="12">
    <source>
        <dbReference type="Pfam" id="PF09606"/>
    </source>
</evidence>
<dbReference type="KEGG" id="scac:106082306"/>
<evidence type="ECO:0000256" key="9">
    <source>
        <dbReference type="ARBA" id="ARBA00032016"/>
    </source>
</evidence>
<keyword evidence="6 10" id="KW-0010">Activator</keyword>
<evidence type="ECO:0000313" key="16">
    <source>
        <dbReference type="Proteomes" id="UP000095300"/>
    </source>
</evidence>
<feature type="compositionally biased region" description="Low complexity" evidence="11">
    <location>
        <begin position="445"/>
        <end position="459"/>
    </location>
</feature>
<dbReference type="EnsemblMetazoa" id="SCAU005108-RB">
    <property type="protein sequence ID" value="SCAU005108-PB"/>
    <property type="gene ID" value="SCAU005108"/>
</dbReference>
<evidence type="ECO:0000256" key="10">
    <source>
        <dbReference type="RuleBase" id="RU364148"/>
    </source>
</evidence>
<evidence type="ECO:0000256" key="6">
    <source>
        <dbReference type="ARBA" id="ARBA00023159"/>
    </source>
</evidence>
<keyword evidence="5 10" id="KW-0805">Transcription regulation</keyword>
<dbReference type="GeneID" id="106082306"/>
<name>A0A1I8P5V4_STOCA</name>
<evidence type="ECO:0000256" key="3">
    <source>
        <dbReference type="ARBA" id="ARBA00011837"/>
    </source>
</evidence>
<dbReference type="Pfam" id="PF09606">
    <property type="entry name" value="Med15_N"/>
    <property type="match status" value="1"/>
</dbReference>
<dbReference type="Pfam" id="PF21538">
    <property type="entry name" value="Med15_M"/>
    <property type="match status" value="1"/>
</dbReference>
<dbReference type="OrthoDB" id="10055322at2759"/>
<comment type="subunit">
    <text evidence="3 10">Component of the Mediator complex.</text>
</comment>
<feature type="domain" description="ARC105/Med15 mediator subunit central" evidence="13">
    <location>
        <begin position="478"/>
        <end position="588"/>
    </location>
</feature>
<dbReference type="AlphaFoldDB" id="A0A1I8P5V4"/>
<feature type="region of interest" description="Disordered" evidence="11">
    <location>
        <begin position="98"/>
        <end position="120"/>
    </location>
</feature>
<dbReference type="VEuPathDB" id="VectorBase:SCAU005108"/>
<keyword evidence="7 10" id="KW-0804">Transcription</keyword>
<evidence type="ECO:0000256" key="4">
    <source>
        <dbReference type="ARBA" id="ARBA00019613"/>
    </source>
</evidence>
<feature type="compositionally biased region" description="Low complexity" evidence="11">
    <location>
        <begin position="307"/>
        <end position="320"/>
    </location>
</feature>
<dbReference type="Pfam" id="PF21539">
    <property type="entry name" value="Med15_C"/>
    <property type="match status" value="1"/>
</dbReference>
<evidence type="ECO:0000256" key="8">
    <source>
        <dbReference type="ARBA" id="ARBA00023242"/>
    </source>
</evidence>
<organism evidence="15 16">
    <name type="scientific">Stomoxys calcitrans</name>
    <name type="common">Stable fly</name>
    <name type="synonym">Conops calcitrans</name>
    <dbReference type="NCBI Taxonomy" id="35570"/>
    <lineage>
        <taxon>Eukaryota</taxon>
        <taxon>Metazoa</taxon>
        <taxon>Ecdysozoa</taxon>
        <taxon>Arthropoda</taxon>
        <taxon>Hexapoda</taxon>
        <taxon>Insecta</taxon>
        <taxon>Pterygota</taxon>
        <taxon>Neoptera</taxon>
        <taxon>Endopterygota</taxon>
        <taxon>Diptera</taxon>
        <taxon>Brachycera</taxon>
        <taxon>Muscomorpha</taxon>
        <taxon>Muscoidea</taxon>
        <taxon>Muscidae</taxon>
        <taxon>Stomoxys</taxon>
    </lineage>
</organism>
<comment type="function">
    <text evidence="10">Component of the Mediator complex, a coactivator involved in the regulated transcription of nearly all RNA polymerase II-dependent genes. Mediator functions as a bridge to convey information from gene-specific regulatory proteins to the basal RNA polymerase II transcription machinery. Mediator is recruited to promoters by direct interactions with regulatory proteins and serves as a scaffold for the assembly of a functional preinitiation complex with RNA polymerase II and the general transcription factors.</text>
</comment>
<evidence type="ECO:0000256" key="2">
    <source>
        <dbReference type="ARBA" id="ARBA00009807"/>
    </source>
</evidence>
<feature type="region of interest" description="Disordered" evidence="11">
    <location>
        <begin position="298"/>
        <end position="335"/>
    </location>
</feature>
<keyword evidence="8 10" id="KW-0539">Nucleus</keyword>
<dbReference type="Gene3D" id="1.10.246.20">
    <property type="entry name" value="Coactivator CBP, KIX domain"/>
    <property type="match status" value="1"/>
</dbReference>
<feature type="compositionally biased region" description="Low complexity" evidence="11">
    <location>
        <begin position="399"/>
        <end position="421"/>
    </location>
</feature>